<feature type="domain" description="Translation initiation factor beta propellor-like" evidence="6">
    <location>
        <begin position="233"/>
        <end position="362"/>
    </location>
</feature>
<keyword evidence="2" id="KW-0853">WD repeat</keyword>
<sequence>MQPSSLASLPVILRKDDSLVVASFSEQQCTLTEVAGTLMSGDYRECEVQFNPVKKNAFAHATTTHVRYSELVPTQDESSWELKQIFEVEERNVVALSFSTLGTVLVTYAMMDSRRPEGNMVLYDVDTGNVLRRCVQARWPGMVWTSDELYCVRPVQGFLHVMDGNLRKGEVPVLFKMDLQLPQDKEIELSMCPGNIPLLALFKPFHKQVQGTLFIYRLPNLLEGLIYQVPFGRAESATVLWSGSGNHFALLVKSESDKSGRSYYGTVAFFLVNVNGRSIKEIKFPSGESVHDCQWSPTTDQVMVIHGTMPHNKTTLYDKTGVALMTFGEAPRNTILWAPNGRYCALGGTGNLAGDFVFFNLYPSDVNNNNNNNNNMKNIQKDKNTRVPTAPKPVAASSSETAVMVGEFNEKSSVQMWAPDSHNFFCATIFTRLRIDNKLVFFKKNGEHLLTQKYPMLYGAHWVQTQDTHLYPLRSVSPRKVTDKPSKPQPYRPPHASAAAAALLRRPDSSTPMQVKPTVPPGATVVVQKKKRR</sequence>
<evidence type="ECO:0000256" key="4">
    <source>
        <dbReference type="ARBA" id="ARBA00022917"/>
    </source>
</evidence>
<gene>
    <name evidence="7" type="ORF">MOQ_008879</name>
</gene>
<comment type="caution">
    <text evidence="7">The sequence shown here is derived from an EMBL/GenBank/DDBJ whole genome shotgun (WGS) entry which is preliminary data.</text>
</comment>
<keyword evidence="3" id="KW-0677">Repeat</keyword>
<evidence type="ECO:0000313" key="8">
    <source>
        <dbReference type="Proteomes" id="UP000007350"/>
    </source>
</evidence>
<dbReference type="AlphaFoldDB" id="K2MJQ2"/>
<protein>
    <recommendedName>
        <fullName evidence="6">Translation initiation factor beta propellor-like domain-containing protein</fullName>
    </recommendedName>
</protein>
<dbReference type="Proteomes" id="UP000007350">
    <property type="component" value="Unassembled WGS sequence"/>
</dbReference>
<dbReference type="GO" id="GO:0043022">
    <property type="term" value="F:ribosome binding"/>
    <property type="evidence" value="ECO:0007669"/>
    <property type="project" value="TreeGrafter"/>
</dbReference>
<reference evidence="7 8" key="1">
    <citation type="journal article" date="2012" name="BMC Genomics">
        <title>Comparative genomic analysis of human infective Trypanosoma cruzi lineages with the bat-restricted subspecies T. cruzi marinkellei.</title>
        <authorList>
            <person name="Franzen O."/>
            <person name="Talavera-Lopez C."/>
            <person name="Ochaya S."/>
            <person name="Butler C.E."/>
            <person name="Messenger L.A."/>
            <person name="Lewis M.D."/>
            <person name="Llewellyn M.S."/>
            <person name="Marinkelle C.J."/>
            <person name="Tyler K.M."/>
            <person name="Miles M.A."/>
            <person name="Andersson B."/>
        </authorList>
    </citation>
    <scope>NUCLEOTIDE SEQUENCE [LARGE SCALE GENOMIC DNA]</scope>
    <source>
        <strain evidence="7 8">B7</strain>
    </source>
</reference>
<dbReference type="GO" id="GO:0003743">
    <property type="term" value="F:translation initiation factor activity"/>
    <property type="evidence" value="ECO:0007669"/>
    <property type="project" value="UniProtKB-KW"/>
</dbReference>
<keyword evidence="4" id="KW-0648">Protein biosynthesis</keyword>
<dbReference type="OrthoDB" id="2194683at2759"/>
<name>K2MJQ2_TRYCR</name>
<dbReference type="EMBL" id="AHKC01018309">
    <property type="protein sequence ID" value="EKF27400.1"/>
    <property type="molecule type" value="Genomic_DNA"/>
</dbReference>
<evidence type="ECO:0000313" key="7">
    <source>
        <dbReference type="EMBL" id="EKF27400.1"/>
    </source>
</evidence>
<evidence type="ECO:0000256" key="2">
    <source>
        <dbReference type="ARBA" id="ARBA00022574"/>
    </source>
</evidence>
<dbReference type="Pfam" id="PF08662">
    <property type="entry name" value="eIF2A"/>
    <property type="match status" value="1"/>
</dbReference>
<keyword evidence="1" id="KW-0396">Initiation factor</keyword>
<dbReference type="PANTHER" id="PTHR13227">
    <property type="entry name" value="EUKARYOTIC TRANSLATION INITIATION FACTOR 2A"/>
    <property type="match status" value="1"/>
</dbReference>
<organism evidence="7 8">
    <name type="scientific">Trypanosoma cruzi marinkellei</name>
    <dbReference type="NCBI Taxonomy" id="85056"/>
    <lineage>
        <taxon>Eukaryota</taxon>
        <taxon>Discoba</taxon>
        <taxon>Euglenozoa</taxon>
        <taxon>Kinetoplastea</taxon>
        <taxon>Metakinetoplastina</taxon>
        <taxon>Trypanosomatida</taxon>
        <taxon>Trypanosomatidae</taxon>
        <taxon>Trypanosoma</taxon>
        <taxon>Schizotrypanum</taxon>
    </lineage>
</organism>
<evidence type="ECO:0000256" key="1">
    <source>
        <dbReference type="ARBA" id="ARBA00022540"/>
    </source>
</evidence>
<evidence type="ECO:0000259" key="6">
    <source>
        <dbReference type="Pfam" id="PF08662"/>
    </source>
</evidence>
<proteinExistence type="predicted"/>
<keyword evidence="8" id="KW-1185">Reference proteome</keyword>
<evidence type="ECO:0000256" key="3">
    <source>
        <dbReference type="ARBA" id="ARBA00022737"/>
    </source>
</evidence>
<dbReference type="GO" id="GO:0022627">
    <property type="term" value="C:cytosolic small ribosomal subunit"/>
    <property type="evidence" value="ECO:0007669"/>
    <property type="project" value="TreeGrafter"/>
</dbReference>
<evidence type="ECO:0000256" key="5">
    <source>
        <dbReference type="SAM" id="MobiDB-lite"/>
    </source>
</evidence>
<accession>K2MJQ2</accession>
<feature type="region of interest" description="Disordered" evidence="5">
    <location>
        <begin position="477"/>
        <end position="533"/>
    </location>
</feature>
<dbReference type="InterPro" id="IPR011387">
    <property type="entry name" value="TIF2A"/>
</dbReference>
<dbReference type="PANTHER" id="PTHR13227:SF0">
    <property type="entry name" value="EUKARYOTIC TRANSLATION INITIATION FACTOR 2A"/>
    <property type="match status" value="1"/>
</dbReference>
<dbReference type="GO" id="GO:0000049">
    <property type="term" value="F:tRNA binding"/>
    <property type="evidence" value="ECO:0007669"/>
    <property type="project" value="TreeGrafter"/>
</dbReference>
<dbReference type="InterPro" id="IPR013979">
    <property type="entry name" value="TIF_beta_prop-like"/>
</dbReference>
<dbReference type="SUPFAM" id="SSF82171">
    <property type="entry name" value="DPP6 N-terminal domain-like"/>
    <property type="match status" value="1"/>
</dbReference>
<dbReference type="GO" id="GO:0003729">
    <property type="term" value="F:mRNA binding"/>
    <property type="evidence" value="ECO:0007669"/>
    <property type="project" value="TreeGrafter"/>
</dbReference>